<gene>
    <name evidence="2" type="ORF">C9I89_04115</name>
</gene>
<name>A0A2T3N2X0_9GAMM</name>
<dbReference type="RefSeq" id="WP_107282091.1">
    <property type="nucleotide sequence ID" value="NZ_PYMC01000002.1"/>
</dbReference>
<proteinExistence type="predicted"/>
<evidence type="ECO:0000313" key="2">
    <source>
        <dbReference type="EMBL" id="PSW06727.1"/>
    </source>
</evidence>
<dbReference type="InterPro" id="IPR003615">
    <property type="entry name" value="HNH_nuc"/>
</dbReference>
<dbReference type="Gene3D" id="1.10.30.50">
    <property type="match status" value="1"/>
</dbReference>
<comment type="caution">
    <text evidence="2">The sequence shown here is derived from an EMBL/GenBank/DDBJ whole genome shotgun (WGS) entry which is preliminary data.</text>
</comment>
<organism evidence="2 3">
    <name type="scientific">Photobacterium lipolyticum</name>
    <dbReference type="NCBI Taxonomy" id="266810"/>
    <lineage>
        <taxon>Bacteria</taxon>
        <taxon>Pseudomonadati</taxon>
        <taxon>Pseudomonadota</taxon>
        <taxon>Gammaproteobacteria</taxon>
        <taxon>Vibrionales</taxon>
        <taxon>Vibrionaceae</taxon>
        <taxon>Photobacterium</taxon>
    </lineage>
</organism>
<dbReference type="OrthoDB" id="9816185at2"/>
<reference evidence="2 3" key="1">
    <citation type="submission" date="2018-03" db="EMBL/GenBank/DDBJ databases">
        <title>Whole genome sequencing of Histamine producing bacteria.</title>
        <authorList>
            <person name="Butler K."/>
        </authorList>
    </citation>
    <scope>NUCLEOTIDE SEQUENCE [LARGE SCALE GENOMIC DNA]</scope>
    <source>
        <strain evidence="2 3">DSM 16190</strain>
    </source>
</reference>
<evidence type="ECO:0000313" key="3">
    <source>
        <dbReference type="Proteomes" id="UP000240904"/>
    </source>
</evidence>
<dbReference type="Proteomes" id="UP000240904">
    <property type="component" value="Unassembled WGS sequence"/>
</dbReference>
<dbReference type="SMART" id="SM00507">
    <property type="entry name" value="HNHc"/>
    <property type="match status" value="1"/>
</dbReference>
<dbReference type="CDD" id="cd00085">
    <property type="entry name" value="HNHc"/>
    <property type="match status" value="1"/>
</dbReference>
<sequence>MKIIAIPDVTESYVLDKCISGIGIKEFRDRINEVSTHIISDGLRYKQKAESNELHTLIPVNIGDDELAVGRVTKKELTSLYTNYLVGKTKPGREIYDALMIRAPLCRCPFCGLNHVSTLDHFLPKTKYPSLSVIPTNLVPSCKDCNTGKSSTVALTGSSQPLHPYFDREPFHTEQWLFARIIDSQPITVAYEILSPSGWSPENKSRVEAHFNEFKLYLRYSIEAASELASQEYIFNKYIESREYDSLLSDLEERYFSHERLNINSWQTALYKALLEFYRSKFEPPKHTPRPETDSEIESCPRCLGKIRLLGSSCDACNGVGIATASHFTSLGDSVYDPVICECPDGFLDCRICHGTGKVDLERARSIVIE</sequence>
<evidence type="ECO:0000259" key="1">
    <source>
        <dbReference type="SMART" id="SM00507"/>
    </source>
</evidence>
<protein>
    <recommendedName>
        <fullName evidence="1">HNH nuclease domain-containing protein</fullName>
    </recommendedName>
</protein>
<feature type="domain" description="HNH nuclease" evidence="1">
    <location>
        <begin position="94"/>
        <end position="147"/>
    </location>
</feature>
<accession>A0A2T3N2X0</accession>
<dbReference type="AlphaFoldDB" id="A0A2T3N2X0"/>
<keyword evidence="3" id="KW-1185">Reference proteome</keyword>
<dbReference type="EMBL" id="PYMC01000002">
    <property type="protein sequence ID" value="PSW06727.1"/>
    <property type="molecule type" value="Genomic_DNA"/>
</dbReference>